<dbReference type="Proteomes" id="UP001362999">
    <property type="component" value="Unassembled WGS sequence"/>
</dbReference>
<dbReference type="Gene3D" id="1.20.1280.50">
    <property type="match status" value="1"/>
</dbReference>
<dbReference type="InterPro" id="IPR001810">
    <property type="entry name" value="F-box_dom"/>
</dbReference>
<sequence length="506" mass="56897">MTTYPSESASVFSMREILAEQVERIKASGKLDSNIAALRMQITTLVELRDRDSAVRAVLQHLIAPIRTLPVEILSEIFLHTLGEATQYGNSHIRAAYRVSHVCSEWRHVAATTAQLWTGPITLYFDRTWTEPEDATYAAGLREWLARSASVSIPFTLQLPWVNLQNSMNLRTLEEVVHVASRWRSLQFNGPGHRALSFLGQFKSDSLLCLEELELWTTTQDEEMVDPTNIQCFSAAPKLRKLSINASCRVPMPWAQLTALTLRSISTSDALANILNRCPTLVHADINLPKWELPAGGIDLIVLNHLRTLVLNFVEDGPLAMGFVAHLCVPVLDDLRLYFDIGLEQNWDEESFTTFQSRSPSITRLDLEIPDGTLHISSHAFRNVFLHTPLLSHLKIFVEHFCDVALLELLTYTDSDAQPLVPHLCSVKFTDTQFGIVGDALASMIRSRWWTDEELVSRPSPPAVARWSEVNLTGDCRSGRKEISQSFRDSINALCSSGLQIRVKEI</sequence>
<feature type="domain" description="F-box" evidence="1">
    <location>
        <begin position="67"/>
        <end position="118"/>
    </location>
</feature>
<dbReference type="InterPro" id="IPR032675">
    <property type="entry name" value="LRR_dom_sf"/>
</dbReference>
<evidence type="ECO:0000313" key="3">
    <source>
        <dbReference type="Proteomes" id="UP001362999"/>
    </source>
</evidence>
<evidence type="ECO:0000259" key="1">
    <source>
        <dbReference type="Pfam" id="PF12937"/>
    </source>
</evidence>
<dbReference type="PANTHER" id="PTHR38926">
    <property type="entry name" value="F-BOX DOMAIN CONTAINING PROTEIN, EXPRESSED"/>
    <property type="match status" value="1"/>
</dbReference>
<dbReference type="Gene3D" id="3.80.10.10">
    <property type="entry name" value="Ribonuclease Inhibitor"/>
    <property type="match status" value="1"/>
</dbReference>
<keyword evidence="3" id="KW-1185">Reference proteome</keyword>
<dbReference type="Pfam" id="PF12937">
    <property type="entry name" value="F-box-like"/>
    <property type="match status" value="1"/>
</dbReference>
<reference evidence="2 3" key="1">
    <citation type="journal article" date="2024" name="J Genomics">
        <title>Draft genome sequencing and assembly of Favolaschia claudopus CIRM-BRFM 2984 isolated from oak limbs.</title>
        <authorList>
            <person name="Navarro D."/>
            <person name="Drula E."/>
            <person name="Chaduli D."/>
            <person name="Cazenave R."/>
            <person name="Ahrendt S."/>
            <person name="Wang J."/>
            <person name="Lipzen A."/>
            <person name="Daum C."/>
            <person name="Barry K."/>
            <person name="Grigoriev I.V."/>
            <person name="Favel A."/>
            <person name="Rosso M.N."/>
            <person name="Martin F."/>
        </authorList>
    </citation>
    <scope>NUCLEOTIDE SEQUENCE [LARGE SCALE GENOMIC DNA]</scope>
    <source>
        <strain evidence="2 3">CIRM-BRFM 2984</strain>
    </source>
</reference>
<organism evidence="2 3">
    <name type="scientific">Favolaschia claudopus</name>
    <dbReference type="NCBI Taxonomy" id="2862362"/>
    <lineage>
        <taxon>Eukaryota</taxon>
        <taxon>Fungi</taxon>
        <taxon>Dikarya</taxon>
        <taxon>Basidiomycota</taxon>
        <taxon>Agaricomycotina</taxon>
        <taxon>Agaricomycetes</taxon>
        <taxon>Agaricomycetidae</taxon>
        <taxon>Agaricales</taxon>
        <taxon>Marasmiineae</taxon>
        <taxon>Mycenaceae</taxon>
        <taxon>Favolaschia</taxon>
    </lineage>
</organism>
<dbReference type="AlphaFoldDB" id="A0AAW0ECD9"/>
<protein>
    <submittedName>
        <fullName evidence="2">F-box domain-containing protein</fullName>
    </submittedName>
</protein>
<proteinExistence type="predicted"/>
<gene>
    <name evidence="2" type="ORF">R3P38DRAFT_2828216</name>
</gene>
<accession>A0AAW0ECD9</accession>
<name>A0AAW0ECD9_9AGAR</name>
<evidence type="ECO:0000313" key="2">
    <source>
        <dbReference type="EMBL" id="KAK7061219.1"/>
    </source>
</evidence>
<comment type="caution">
    <text evidence="2">The sequence shown here is derived from an EMBL/GenBank/DDBJ whole genome shotgun (WGS) entry which is preliminary data.</text>
</comment>
<dbReference type="EMBL" id="JAWWNJ010000002">
    <property type="protein sequence ID" value="KAK7061219.1"/>
    <property type="molecule type" value="Genomic_DNA"/>
</dbReference>
<dbReference type="PANTHER" id="PTHR38926:SF5">
    <property type="entry name" value="F-BOX AND LEUCINE-RICH REPEAT PROTEIN 6"/>
    <property type="match status" value="1"/>
</dbReference>